<proteinExistence type="predicted"/>
<gene>
    <name evidence="1" type="ORF">DARMORV10_C01P39490.1</name>
</gene>
<organism evidence="1">
    <name type="scientific">Brassica napus</name>
    <name type="common">Rape</name>
    <dbReference type="NCBI Taxonomy" id="3708"/>
    <lineage>
        <taxon>Eukaryota</taxon>
        <taxon>Viridiplantae</taxon>
        <taxon>Streptophyta</taxon>
        <taxon>Embryophyta</taxon>
        <taxon>Tracheophyta</taxon>
        <taxon>Spermatophyta</taxon>
        <taxon>Magnoliopsida</taxon>
        <taxon>eudicotyledons</taxon>
        <taxon>Gunneridae</taxon>
        <taxon>Pentapetalae</taxon>
        <taxon>rosids</taxon>
        <taxon>malvids</taxon>
        <taxon>Brassicales</taxon>
        <taxon>Brassicaceae</taxon>
        <taxon>Brassiceae</taxon>
        <taxon>Brassica</taxon>
    </lineage>
</organism>
<name>A0A816RJR8_BRANA</name>
<dbReference type="EMBL" id="HG994365">
    <property type="protein sequence ID" value="CAF2076329.1"/>
    <property type="molecule type" value="Genomic_DNA"/>
</dbReference>
<evidence type="ECO:0000313" key="1">
    <source>
        <dbReference type="EMBL" id="CAF2076329.1"/>
    </source>
</evidence>
<sequence length="63" mass="7266">MAYEFNSIYSIGHDEYTIHGDMANSKVLFSGLKFGKCSSVVEARLMRFWEGQKCQMWWGTHVG</sequence>
<reference evidence="1" key="1">
    <citation type="submission" date="2021-01" db="EMBL/GenBank/DDBJ databases">
        <authorList>
            <consortium name="Genoscope - CEA"/>
            <person name="William W."/>
        </authorList>
    </citation>
    <scope>NUCLEOTIDE SEQUENCE</scope>
</reference>
<dbReference type="AlphaFoldDB" id="A0A816RJR8"/>
<protein>
    <submittedName>
        <fullName evidence="1">(rape) hypothetical protein</fullName>
    </submittedName>
</protein>
<dbReference type="Proteomes" id="UP001295469">
    <property type="component" value="Chromosome C01"/>
</dbReference>
<accession>A0A816RJR8</accession>